<evidence type="ECO:0000259" key="8">
    <source>
        <dbReference type="Pfam" id="PF20655"/>
    </source>
</evidence>
<dbReference type="GO" id="GO:0005829">
    <property type="term" value="C:cytosol"/>
    <property type="evidence" value="ECO:0007669"/>
    <property type="project" value="GOC"/>
</dbReference>
<dbReference type="Pfam" id="PF04129">
    <property type="entry name" value="Vps52_CC"/>
    <property type="match status" value="1"/>
</dbReference>
<dbReference type="GO" id="GO:0000938">
    <property type="term" value="C:GARP complex"/>
    <property type="evidence" value="ECO:0007669"/>
    <property type="project" value="TreeGrafter"/>
</dbReference>
<keyword evidence="5" id="KW-0653">Protein transport</keyword>
<keyword evidence="10" id="KW-1185">Reference proteome</keyword>
<dbReference type="Pfam" id="PF20655">
    <property type="entry name" value="Vps52_C"/>
    <property type="match status" value="1"/>
</dbReference>
<feature type="domain" description="Vps52 C-terminal" evidence="8">
    <location>
        <begin position="328"/>
        <end position="409"/>
    </location>
</feature>
<sequence length="409" mass="47365">MKEDYDIVDITDDVGLDDVSIRKAFESGSDLRQYSAELQEQLRSAHLLAVKDCIDQAEKLAELHEEITACDDAFAQLEGMLRSFQSELGTISSDMRRLQQQSVDISQQLQNRQKIRGELSQFVDDMVVSQNMIQIIVERDVGEREFLEQLHELQHKLQFLKAQEFRDAKATSDVHDVIENLKYKAMAKIREWLLLKISSLKKPLTNYQIPQGALLKNRFFYEFLLANDRHLAREVRDEYVNVISKMFFTYFKTYASRLFRLLLDDVATKDDLLGAENTIKTTSIFSLKSQVRNRATVFSLGNRDGLLSSDLMSPLIVPHAAQQGNERKSCEEHISSNYDAISLYICIGLCSKYKELMIERRVPALESYWDTLNCTLWHRFDVVMGLHNSSLRDLDVHKMQLQPDTHPHY</sequence>
<dbReference type="InterPro" id="IPR048361">
    <property type="entry name" value="Vps52_C"/>
</dbReference>
<evidence type="ECO:0000313" key="10">
    <source>
        <dbReference type="Proteomes" id="UP000276991"/>
    </source>
</evidence>
<dbReference type="GO" id="GO:0007041">
    <property type="term" value="P:lysosomal transport"/>
    <property type="evidence" value="ECO:0007669"/>
    <property type="project" value="TreeGrafter"/>
</dbReference>
<feature type="non-terminal residue" evidence="9">
    <location>
        <position position="409"/>
    </location>
</feature>
<evidence type="ECO:0000256" key="3">
    <source>
        <dbReference type="ARBA" id="ARBA00017083"/>
    </source>
</evidence>
<evidence type="ECO:0000256" key="5">
    <source>
        <dbReference type="ARBA" id="ARBA00022927"/>
    </source>
</evidence>
<evidence type="ECO:0000256" key="1">
    <source>
        <dbReference type="ARBA" id="ARBA00004601"/>
    </source>
</evidence>
<dbReference type="STRING" id="6277.A0A498SF91"/>
<evidence type="ECO:0000313" key="9">
    <source>
        <dbReference type="EMBL" id="VBB30923.1"/>
    </source>
</evidence>
<keyword evidence="6" id="KW-0333">Golgi apparatus</keyword>
<name>A0A498SF91_ACAVI</name>
<dbReference type="EMBL" id="UPTC01001042">
    <property type="protein sequence ID" value="VBB30923.1"/>
    <property type="molecule type" value="Genomic_DNA"/>
</dbReference>
<accession>A0A498SF91</accession>
<protein>
    <recommendedName>
        <fullName evidence="3">Vacuolar protein sorting-associated protein 52 homolog</fullName>
    </recommendedName>
</protein>
<keyword evidence="4" id="KW-0813">Transport</keyword>
<evidence type="ECO:0000256" key="6">
    <source>
        <dbReference type="ARBA" id="ARBA00023034"/>
    </source>
</evidence>
<proteinExistence type="inferred from homology"/>
<feature type="domain" description="Vps52 coiled-coil" evidence="7">
    <location>
        <begin position="52"/>
        <end position="224"/>
    </location>
</feature>
<dbReference type="AlphaFoldDB" id="A0A498SF91"/>
<dbReference type="OrthoDB" id="19482at2759"/>
<dbReference type="GO" id="GO:0015031">
    <property type="term" value="P:protein transport"/>
    <property type="evidence" value="ECO:0007669"/>
    <property type="project" value="UniProtKB-KW"/>
</dbReference>
<dbReference type="GO" id="GO:0042147">
    <property type="term" value="P:retrograde transport, endosome to Golgi"/>
    <property type="evidence" value="ECO:0007669"/>
    <property type="project" value="TreeGrafter"/>
</dbReference>
<dbReference type="Proteomes" id="UP000276991">
    <property type="component" value="Unassembled WGS sequence"/>
</dbReference>
<comment type="similarity">
    <text evidence="2">Belongs to the VPS52 family.</text>
</comment>
<dbReference type="PANTHER" id="PTHR14190">
    <property type="entry name" value="SUPPRESSOR OF ACTIN MUTATIONS 2/VACUOLAR PROTEIN SORTING 52"/>
    <property type="match status" value="1"/>
</dbReference>
<evidence type="ECO:0000256" key="4">
    <source>
        <dbReference type="ARBA" id="ARBA00022448"/>
    </source>
</evidence>
<dbReference type="GO" id="GO:0032456">
    <property type="term" value="P:endocytic recycling"/>
    <property type="evidence" value="ECO:0007669"/>
    <property type="project" value="TreeGrafter"/>
</dbReference>
<gene>
    <name evidence="9" type="ORF">NAV_LOCUS5714</name>
</gene>
<dbReference type="InterPro" id="IPR048319">
    <property type="entry name" value="Vps52_CC"/>
</dbReference>
<organism evidence="9 10">
    <name type="scientific">Acanthocheilonema viteae</name>
    <name type="common">Filarial nematode worm</name>
    <name type="synonym">Dipetalonema viteae</name>
    <dbReference type="NCBI Taxonomy" id="6277"/>
    <lineage>
        <taxon>Eukaryota</taxon>
        <taxon>Metazoa</taxon>
        <taxon>Ecdysozoa</taxon>
        <taxon>Nematoda</taxon>
        <taxon>Chromadorea</taxon>
        <taxon>Rhabditida</taxon>
        <taxon>Spirurina</taxon>
        <taxon>Spiruromorpha</taxon>
        <taxon>Filarioidea</taxon>
        <taxon>Onchocercidae</taxon>
        <taxon>Acanthocheilonema</taxon>
    </lineage>
</organism>
<dbReference type="GO" id="GO:0019905">
    <property type="term" value="F:syntaxin binding"/>
    <property type="evidence" value="ECO:0007669"/>
    <property type="project" value="TreeGrafter"/>
</dbReference>
<evidence type="ECO:0000256" key="2">
    <source>
        <dbReference type="ARBA" id="ARBA00008180"/>
    </source>
</evidence>
<evidence type="ECO:0000259" key="7">
    <source>
        <dbReference type="Pfam" id="PF04129"/>
    </source>
</evidence>
<dbReference type="InterPro" id="IPR007258">
    <property type="entry name" value="Vps52"/>
</dbReference>
<dbReference type="GO" id="GO:0006896">
    <property type="term" value="P:Golgi to vacuole transport"/>
    <property type="evidence" value="ECO:0007669"/>
    <property type="project" value="TreeGrafter"/>
</dbReference>
<reference evidence="9 10" key="1">
    <citation type="submission" date="2018-08" db="EMBL/GenBank/DDBJ databases">
        <authorList>
            <person name="Laetsch R D."/>
            <person name="Stevens L."/>
            <person name="Kumar S."/>
            <person name="Blaxter L. M."/>
        </authorList>
    </citation>
    <scope>NUCLEOTIDE SEQUENCE [LARGE SCALE GENOMIC DNA]</scope>
</reference>
<dbReference type="PANTHER" id="PTHR14190:SF7">
    <property type="entry name" value="VACUOLAR PROTEIN SORTING-ASSOCIATED PROTEIN 52 HOMOLOG"/>
    <property type="match status" value="1"/>
</dbReference>
<comment type="subcellular location">
    <subcellularLocation>
        <location evidence="1">Golgi apparatus</location>
        <location evidence="1">trans-Golgi network</location>
    </subcellularLocation>
</comment>